<dbReference type="SUPFAM" id="SSF56219">
    <property type="entry name" value="DNase I-like"/>
    <property type="match status" value="1"/>
</dbReference>
<gene>
    <name evidence="2" type="ORF">FOC1_g10006595</name>
</gene>
<evidence type="ECO:0000313" key="3">
    <source>
        <dbReference type="Proteomes" id="UP000016928"/>
    </source>
</evidence>
<dbReference type="HOGENOM" id="CLU_578748_0_0_1"/>
<dbReference type="OrthoDB" id="4842715at2759"/>
<proteinExistence type="predicted"/>
<dbReference type="Gene3D" id="3.60.10.10">
    <property type="entry name" value="Endonuclease/exonuclease/phosphatase"/>
    <property type="match status" value="1"/>
</dbReference>
<reference evidence="3" key="2">
    <citation type="journal article" date="2014" name="PLoS ONE">
        <title>Genome and Transcriptome Analysis of the Fungal Pathogen Fusarium oxysporum f. sp. cubense Causing Banana Vascular Wilt Disease.</title>
        <authorList>
            <person name="Guo L."/>
            <person name="Han L."/>
            <person name="Yang L."/>
            <person name="Zeng H."/>
            <person name="Fan D."/>
            <person name="Zhu Y."/>
            <person name="Feng Y."/>
            <person name="Wang G."/>
            <person name="Peng C."/>
            <person name="Jiang X."/>
            <person name="Zhou D."/>
            <person name="Ni P."/>
            <person name="Liang C."/>
            <person name="Liu L."/>
            <person name="Wang J."/>
            <person name="Mao C."/>
            <person name="Fang X."/>
            <person name="Peng M."/>
            <person name="Huang J."/>
        </authorList>
    </citation>
    <scope>NUCLEOTIDE SEQUENCE [LARGE SCALE GENOMIC DNA]</scope>
    <source>
        <strain evidence="3">race 1</strain>
    </source>
</reference>
<protein>
    <recommendedName>
        <fullName evidence="1">Endonuclease/exonuclease/phosphatase domain-containing protein</fullName>
    </recommendedName>
</protein>
<evidence type="ECO:0000259" key="1">
    <source>
        <dbReference type="Pfam" id="PF14529"/>
    </source>
</evidence>
<accession>N4UQ38</accession>
<dbReference type="VEuPathDB" id="FungiDB:FOC1_g10006595"/>
<dbReference type="InterPro" id="IPR005135">
    <property type="entry name" value="Endo/exonuclease/phosphatase"/>
</dbReference>
<dbReference type="EMBL" id="KB730104">
    <property type="protein sequence ID" value="ENH72220.1"/>
    <property type="molecule type" value="Genomic_DNA"/>
</dbReference>
<dbReference type="GO" id="GO:0003824">
    <property type="term" value="F:catalytic activity"/>
    <property type="evidence" value="ECO:0007669"/>
    <property type="project" value="InterPro"/>
</dbReference>
<dbReference type="InterPro" id="IPR036691">
    <property type="entry name" value="Endo/exonu/phosph_ase_sf"/>
</dbReference>
<dbReference type="AlphaFoldDB" id="N4UQ38"/>
<organism evidence="2 3">
    <name type="scientific">Fusarium oxysporum f. sp. cubense (strain race 1)</name>
    <name type="common">Panama disease fungus</name>
    <dbReference type="NCBI Taxonomy" id="1229664"/>
    <lineage>
        <taxon>Eukaryota</taxon>
        <taxon>Fungi</taxon>
        <taxon>Dikarya</taxon>
        <taxon>Ascomycota</taxon>
        <taxon>Pezizomycotina</taxon>
        <taxon>Sordariomycetes</taxon>
        <taxon>Hypocreomycetidae</taxon>
        <taxon>Hypocreales</taxon>
        <taxon>Nectriaceae</taxon>
        <taxon>Fusarium</taxon>
        <taxon>Fusarium oxysporum species complex</taxon>
    </lineage>
</organism>
<name>N4UQ38_FUSC1</name>
<sequence>MERPLSRGQKKRLKAKLRKERLTRLIDSPSDLSIVQINVKAAPDRIQLLKDWIHNCDKRVDILCLQDIPSNIRGIQFPYHILAFGPNNPELLETQGEQQAKTKKTGKRKALQIKTPYQEKEKLHAVAYLIHKSIPIADWDVEFHDDVNFGLAATLLLRISDDQTIAIHNVHNQLKKVMIPDLLQKVTATGQDFLVGDFNLHHTVWGGDKVKIIESQAVELANGLNQASMDLLTTRGFPTYSRGQCFAGEYNSTIDLTYASSAIVPFVRKWEPPDVPGLDSDHRVIMTTLNLEIDRVTSTYYLWKLADPNKFRACVDGSLKPLGFPALTTPAMTDNYARKVVQAFSPAIERLVPLAPPPGSKRPKARPSLVTQRAENLLKLAAERERNSGISTESQQHYKFKRFAQSVIRKERSASFHRMLSQDIAKRRRLYFWARRGATWNKKALMPIRQLKADNVTHRTPDGMAGCFRQAM</sequence>
<evidence type="ECO:0000313" key="2">
    <source>
        <dbReference type="EMBL" id="ENH72220.1"/>
    </source>
</evidence>
<dbReference type="Proteomes" id="UP000016928">
    <property type="component" value="Unassembled WGS sequence"/>
</dbReference>
<dbReference type="STRING" id="1229664.N4UQ38"/>
<reference evidence="3" key="1">
    <citation type="submission" date="2012-09" db="EMBL/GenBank/DDBJ databases">
        <title>Genome sequencing and comparative transcriptomics of race 1 and race 4 of banana pathogen: Fusarium oxysporum f. sp. cubense.</title>
        <authorList>
            <person name="Fang X."/>
            <person name="Huang J."/>
        </authorList>
    </citation>
    <scope>NUCLEOTIDE SEQUENCE [LARGE SCALE GENOMIC DNA]</scope>
    <source>
        <strain evidence="3">race 1</strain>
    </source>
</reference>
<feature type="domain" description="Endonuclease/exonuclease/phosphatase" evidence="1">
    <location>
        <begin position="181"/>
        <end position="285"/>
    </location>
</feature>
<dbReference type="Pfam" id="PF14529">
    <property type="entry name" value="Exo_endo_phos_2"/>
    <property type="match status" value="1"/>
</dbReference>